<keyword evidence="2" id="KW-1185">Reference proteome</keyword>
<protein>
    <recommendedName>
        <fullName evidence="3">Orc1-like AAA ATPase domain-containing protein</fullName>
    </recommendedName>
</protein>
<sequence>MTPDLEIPDLEILKKLFNSFDPFRPLPAGDPKYVDCREVRGDGDILEELGREIIFSERLTCQLYSGHRGAGKSTELLRLQQDLDSKGYFVIYFAADEEDIDPEDAQYTDILLACTRHLLDGLKNSANPQPLLNWLTDRWDDLRDLALTEVSLESLSVEAQLHQFAKLTANLRAVPSVRQKIRNALILILQL</sequence>
<evidence type="ECO:0008006" key="3">
    <source>
        <dbReference type="Google" id="ProtNLM"/>
    </source>
</evidence>
<gene>
    <name evidence="1" type="ORF">ACE1CA_15740</name>
</gene>
<proteinExistence type="predicted"/>
<dbReference type="Proteomes" id="UP001576780">
    <property type="component" value="Unassembled WGS sequence"/>
</dbReference>
<dbReference type="EMBL" id="JBHFNT010000134">
    <property type="protein sequence ID" value="MFB2835983.1"/>
    <property type="molecule type" value="Genomic_DNA"/>
</dbReference>
<reference evidence="1 2" key="1">
    <citation type="submission" date="2024-09" db="EMBL/GenBank/DDBJ databases">
        <title>Floridaenema gen nov. (Aerosakkonemataceae, Aerosakkonematales ord. nov., Cyanobacteria) from benthic tropical and subtropical fresh waters, with the description of four new species.</title>
        <authorList>
            <person name="Moretto J.A."/>
            <person name="Berthold D.E."/>
            <person name="Lefler F.W."/>
            <person name="Huang I.-S."/>
            <person name="Laughinghouse H. IV."/>
        </authorList>
    </citation>
    <scope>NUCLEOTIDE SEQUENCE [LARGE SCALE GENOMIC DNA]</scope>
    <source>
        <strain evidence="1 2">BLCC-F167</strain>
    </source>
</reference>
<evidence type="ECO:0000313" key="2">
    <source>
        <dbReference type="Proteomes" id="UP001576780"/>
    </source>
</evidence>
<name>A0ABV4WMU4_9CYAN</name>
<comment type="caution">
    <text evidence="1">The sequence shown here is derived from an EMBL/GenBank/DDBJ whole genome shotgun (WGS) entry which is preliminary data.</text>
</comment>
<evidence type="ECO:0000313" key="1">
    <source>
        <dbReference type="EMBL" id="MFB2835983.1"/>
    </source>
</evidence>
<organism evidence="1 2">
    <name type="scientific">Floridaenema evergladense BLCC-F167</name>
    <dbReference type="NCBI Taxonomy" id="3153639"/>
    <lineage>
        <taxon>Bacteria</taxon>
        <taxon>Bacillati</taxon>
        <taxon>Cyanobacteriota</taxon>
        <taxon>Cyanophyceae</taxon>
        <taxon>Oscillatoriophycideae</taxon>
        <taxon>Aerosakkonematales</taxon>
        <taxon>Aerosakkonemataceae</taxon>
        <taxon>Floridanema</taxon>
        <taxon>Floridanema evergladense</taxon>
    </lineage>
</organism>
<accession>A0ABV4WMU4</accession>
<dbReference type="RefSeq" id="WP_413278380.1">
    <property type="nucleotide sequence ID" value="NZ_JBHFNT010000134.1"/>
</dbReference>